<organism evidence="2 3">
    <name type="scientific">Kitasatospora griseola</name>
    <name type="common">Streptomyces griseolosporeus</name>
    <dbReference type="NCBI Taxonomy" id="2064"/>
    <lineage>
        <taxon>Bacteria</taxon>
        <taxon>Bacillati</taxon>
        <taxon>Actinomycetota</taxon>
        <taxon>Actinomycetes</taxon>
        <taxon>Kitasatosporales</taxon>
        <taxon>Streptomycetaceae</taxon>
        <taxon>Kitasatospora</taxon>
    </lineage>
</organism>
<keyword evidence="1" id="KW-0732">Signal</keyword>
<protein>
    <recommendedName>
        <fullName evidence="4">Lipoprotein</fullName>
    </recommendedName>
</protein>
<dbReference type="Proteomes" id="UP000032066">
    <property type="component" value="Unassembled WGS sequence"/>
</dbReference>
<dbReference type="PROSITE" id="PS51257">
    <property type="entry name" value="PROKAR_LIPOPROTEIN"/>
    <property type="match status" value="1"/>
</dbReference>
<proteinExistence type="predicted"/>
<gene>
    <name evidence="2" type="ORF">TR51_05575</name>
</gene>
<evidence type="ECO:0008006" key="4">
    <source>
        <dbReference type="Google" id="ProtNLM"/>
    </source>
</evidence>
<evidence type="ECO:0000313" key="3">
    <source>
        <dbReference type="Proteomes" id="UP000032066"/>
    </source>
</evidence>
<evidence type="ECO:0000256" key="1">
    <source>
        <dbReference type="SAM" id="SignalP"/>
    </source>
</evidence>
<feature type="signal peptide" evidence="1">
    <location>
        <begin position="1"/>
        <end position="27"/>
    </location>
</feature>
<sequence>MRGHRPRTAVLATVALLLTGCAGVAQYYEGTGLHDATAAEAVGSWDGDQRAHLTLHQDGTATVERLDGQDWAYEDGWRLSGTGRWELTDEVAGQRLVLDLTTRTALDTRPDARRSLSPTEPPTAYRWRFHLKRDRQHRLELFVFIGDPDGGIHHLLTRTPAQPPTAQ</sequence>
<accession>A0A0D0Q6X5</accession>
<feature type="chain" id="PRO_5002219229" description="Lipoprotein" evidence="1">
    <location>
        <begin position="28"/>
        <end position="167"/>
    </location>
</feature>
<comment type="caution">
    <text evidence="2">The sequence shown here is derived from an EMBL/GenBank/DDBJ whole genome shotgun (WGS) entry which is preliminary data.</text>
</comment>
<dbReference type="PATRIC" id="fig|2064.6.peg.1232"/>
<dbReference type="AlphaFoldDB" id="A0A0D0Q6X5"/>
<reference evidence="2 3" key="1">
    <citation type="submission" date="2015-02" db="EMBL/GenBank/DDBJ databases">
        <title>Draft genome sequence of Kitasatospora griseola MF730-N6, a bafilomycin, terpentecin and satosporin producer.</title>
        <authorList>
            <person name="Arens J.C."/>
            <person name="Haltli B."/>
            <person name="Kerr R.G."/>
        </authorList>
    </citation>
    <scope>NUCLEOTIDE SEQUENCE [LARGE SCALE GENOMIC DNA]</scope>
    <source>
        <strain evidence="2 3">MF730-N6</strain>
    </source>
</reference>
<name>A0A0D0Q6X5_KITGR</name>
<evidence type="ECO:0000313" key="2">
    <source>
        <dbReference type="EMBL" id="KIQ66893.1"/>
    </source>
</evidence>
<keyword evidence="3" id="KW-1185">Reference proteome</keyword>
<dbReference type="EMBL" id="JXZB01000001">
    <property type="protein sequence ID" value="KIQ66893.1"/>
    <property type="molecule type" value="Genomic_DNA"/>
</dbReference>